<gene>
    <name evidence="1" type="ORF">GCM10009560_72440</name>
</gene>
<name>A0ABN1R5Q1_9ACTN</name>
<dbReference type="EMBL" id="BAAAHQ010000050">
    <property type="protein sequence ID" value="GAA0951572.1"/>
    <property type="molecule type" value="Genomic_DNA"/>
</dbReference>
<protein>
    <submittedName>
        <fullName evidence="1">Uncharacterized protein</fullName>
    </submittedName>
</protein>
<accession>A0ABN1R5Q1</accession>
<dbReference type="Proteomes" id="UP001501578">
    <property type="component" value="Unassembled WGS sequence"/>
</dbReference>
<sequence length="81" mass="8478">MTHPGVWTRQASTDFFRRYGSSAPGRMAACAHVCGRHDSGGVKVAYLSFRFRPGIKAAGGGAPVVVEDGNLPDVSETAVGK</sequence>
<comment type="caution">
    <text evidence="1">The sequence shown here is derived from an EMBL/GenBank/DDBJ whole genome shotgun (WGS) entry which is preliminary data.</text>
</comment>
<reference evidence="1 2" key="1">
    <citation type="journal article" date="2019" name="Int. J. Syst. Evol. Microbiol.">
        <title>The Global Catalogue of Microorganisms (GCM) 10K type strain sequencing project: providing services to taxonomists for standard genome sequencing and annotation.</title>
        <authorList>
            <consortium name="The Broad Institute Genomics Platform"/>
            <consortium name="The Broad Institute Genome Sequencing Center for Infectious Disease"/>
            <person name="Wu L."/>
            <person name="Ma J."/>
        </authorList>
    </citation>
    <scope>NUCLEOTIDE SEQUENCE [LARGE SCALE GENOMIC DNA]</scope>
    <source>
        <strain evidence="1 2">JCM 11136</strain>
    </source>
</reference>
<evidence type="ECO:0000313" key="1">
    <source>
        <dbReference type="EMBL" id="GAA0951572.1"/>
    </source>
</evidence>
<organism evidence="1 2">
    <name type="scientific">Nonomuraea longicatena</name>
    <dbReference type="NCBI Taxonomy" id="83682"/>
    <lineage>
        <taxon>Bacteria</taxon>
        <taxon>Bacillati</taxon>
        <taxon>Actinomycetota</taxon>
        <taxon>Actinomycetes</taxon>
        <taxon>Streptosporangiales</taxon>
        <taxon>Streptosporangiaceae</taxon>
        <taxon>Nonomuraea</taxon>
    </lineage>
</organism>
<evidence type="ECO:0000313" key="2">
    <source>
        <dbReference type="Proteomes" id="UP001501578"/>
    </source>
</evidence>
<keyword evidence="2" id="KW-1185">Reference proteome</keyword>
<proteinExistence type="predicted"/>